<sequence length="108" mass="12132">MVVPGDFPTDVYPSALAGSQTKFSARVIDGKYVVGLTPAERSQHYLQCLDLLNQLTEYTQRKLDQKPEAPRAEILDDIVKRIPLQGWALSTPELEWIAKQLTQSFASK</sequence>
<protein>
    <submittedName>
        <fullName evidence="1">Uncharacterized protein</fullName>
    </submittedName>
</protein>
<dbReference type="EMBL" id="FN543107">
    <property type="protein sequence ID" value="CBA32550.1"/>
    <property type="molecule type" value="Genomic_DNA"/>
</dbReference>
<gene>
    <name evidence="1" type="ORF">Csp_D32710</name>
</gene>
<evidence type="ECO:0000313" key="1">
    <source>
        <dbReference type="EMBL" id="CBA32550.1"/>
    </source>
</evidence>
<accession>C9YFB5</accession>
<organism evidence="1">
    <name type="scientific">Curvibacter symbiont subsp. Hydra magnipapillata</name>
    <dbReference type="NCBI Taxonomy" id="667019"/>
    <lineage>
        <taxon>Bacteria</taxon>
        <taxon>Pseudomonadati</taxon>
        <taxon>Pseudomonadota</taxon>
        <taxon>Betaproteobacteria</taxon>
        <taxon>Burkholderiales</taxon>
        <taxon>Comamonadaceae</taxon>
        <taxon>Curvibacter</taxon>
    </lineage>
</organism>
<dbReference type="AlphaFoldDB" id="C9YFB5"/>
<reference evidence="1" key="1">
    <citation type="journal article" date="2010" name="Nature">
        <title>The Dynamic genome of Hydra.</title>
        <authorList>
            <person name="Chapman J.A."/>
            <person name="Kirkness E.F."/>
            <person name="Simakov O."/>
            <person name="Hampson S.E."/>
            <person name="Mitros T."/>
            <person name="Weinmaier T."/>
            <person name="Rattei T."/>
            <person name="Balasubramanian P.G."/>
            <person name="Borman J."/>
            <person name="Busam D."/>
            <person name="Disbennett K."/>
            <person name="Pfannkoch C."/>
            <person name="Sumin N."/>
            <person name="Sutton G."/>
            <person name="Viswanathan L."/>
            <person name="Walenz B."/>
            <person name="Goodstein D.M."/>
            <person name="Hellsten U."/>
            <person name="Kawashima T."/>
            <person name="Prochnik S.E."/>
            <person name="Putnam N.H."/>
            <person name="Shu S."/>
            <person name="Blumberg B."/>
            <person name="Dana C.E."/>
            <person name="Gee L."/>
            <person name="Kibler D.F."/>
            <person name="Law L."/>
            <person name="Lindgens D."/>
            <person name="Martinez D.E."/>
            <person name="Peng J."/>
            <person name="Wigge P.A."/>
            <person name="Bertulat B."/>
            <person name="Guder C."/>
            <person name="Nakamura Y."/>
            <person name="Ozbek S."/>
            <person name="Watanabe H."/>
            <person name="Khalturin K."/>
            <person name="Hemmrich G."/>
            <person name="Franke A."/>
            <person name="Augustin R."/>
            <person name="Fraune S."/>
            <person name="Hayakawa E."/>
            <person name="Hayakawa S."/>
            <person name="Hirose M."/>
            <person name="Hwang J."/>
            <person name="Ikeo K."/>
            <person name="Nishimiya-Fujisawa C."/>
            <person name="Ogura A."/>
            <person name="Takahashi T."/>
            <person name="Steinmetz P.R."/>
            <person name="Zhang X."/>
            <person name="Aufschnaiter R."/>
            <person name="Eder M.K."/>
            <person name="Gorny A.K."/>
            <person name="Salvenmoser W."/>
            <person name="Heimberg A.M."/>
            <person name="Wheeler B.M."/>
            <person name="Peterson K.J."/>
            <person name="Boettger A."/>
            <person name="Tischler P."/>
            <person name="Wolf A."/>
            <person name="Gojobori T."/>
            <person name="Remington K.A."/>
            <person name="Strausberg R.L."/>
            <person name="Venter J."/>
            <person name="Technau U."/>
            <person name="Hobmayer B."/>
            <person name="Bosch T.C."/>
            <person name="Holstein T.W."/>
            <person name="Fujisawa T."/>
            <person name="Bode H.R."/>
            <person name="David C.N."/>
            <person name="Rokhsar D.S."/>
            <person name="Steele R.E."/>
        </authorList>
    </citation>
    <scope>NUCLEOTIDE SEQUENCE</scope>
</reference>
<proteinExistence type="predicted"/>
<name>C9YFB5_CURXX</name>